<dbReference type="Pfam" id="PF08534">
    <property type="entry name" value="Redoxin"/>
    <property type="match status" value="1"/>
</dbReference>
<proteinExistence type="predicted"/>
<dbReference type="GO" id="GO:0016491">
    <property type="term" value="F:oxidoreductase activity"/>
    <property type="evidence" value="ECO:0007669"/>
    <property type="project" value="InterPro"/>
</dbReference>
<dbReference type="Proteomes" id="UP000007463">
    <property type="component" value="Chromosome"/>
</dbReference>
<protein>
    <submittedName>
        <fullName evidence="2">Redoxin domain protein</fullName>
    </submittedName>
</protein>
<accession>F2IF62</accession>
<dbReference type="Gene3D" id="3.40.30.10">
    <property type="entry name" value="Glutaredoxin"/>
    <property type="match status" value="1"/>
</dbReference>
<gene>
    <name evidence="2" type="ordered locus">Fluta_1543</name>
</gene>
<dbReference type="InterPro" id="IPR013766">
    <property type="entry name" value="Thioredoxin_domain"/>
</dbReference>
<dbReference type="InterPro" id="IPR036249">
    <property type="entry name" value="Thioredoxin-like_sf"/>
</dbReference>
<dbReference type="InterPro" id="IPR050553">
    <property type="entry name" value="Thioredoxin_ResA/DsbE_sf"/>
</dbReference>
<dbReference type="HOGENOM" id="CLU_675960_0_0_10"/>
<reference evidence="3" key="2">
    <citation type="submission" date="2011-02" db="EMBL/GenBank/DDBJ databases">
        <title>The complete genome of Fluviicola taffensis DSM 16823.</title>
        <authorList>
            <consortium name="US DOE Joint Genome Institute (JGI-PGF)"/>
            <person name="Lucas S."/>
            <person name="Copeland A."/>
            <person name="Lapidus A."/>
            <person name="Bruce D."/>
            <person name="Goodwin L."/>
            <person name="Pitluck S."/>
            <person name="Kyrpides N."/>
            <person name="Mavromatis K."/>
            <person name="Ivanova N."/>
            <person name="Mikhailova N."/>
            <person name="Pagani I."/>
            <person name="Chertkov O."/>
            <person name="Detter J.C."/>
            <person name="Han C."/>
            <person name="Tapia R."/>
            <person name="Land M."/>
            <person name="Hauser L."/>
            <person name="Markowitz V."/>
            <person name="Cheng J.-F."/>
            <person name="Hugenholtz P."/>
            <person name="Woyke T."/>
            <person name="Wu D."/>
            <person name="Tindall B."/>
            <person name="Pomrenke H.G."/>
            <person name="Brambilla E."/>
            <person name="Klenk H.-P."/>
            <person name="Eisen J.A."/>
        </authorList>
    </citation>
    <scope>NUCLEOTIDE SEQUENCE [LARGE SCALE GENOMIC DNA]</scope>
    <source>
        <strain evidence="3">DSM 16823 / RW262 / RW262</strain>
    </source>
</reference>
<dbReference type="CDD" id="cd02966">
    <property type="entry name" value="TlpA_like_family"/>
    <property type="match status" value="1"/>
</dbReference>
<organism evidence="2 3">
    <name type="scientific">Fluviicola taffensis (strain DSM 16823 / NCIMB 13979 / RW262)</name>
    <dbReference type="NCBI Taxonomy" id="755732"/>
    <lineage>
        <taxon>Bacteria</taxon>
        <taxon>Pseudomonadati</taxon>
        <taxon>Bacteroidota</taxon>
        <taxon>Flavobacteriia</taxon>
        <taxon>Flavobacteriales</taxon>
        <taxon>Crocinitomicaceae</taxon>
        <taxon>Fluviicola</taxon>
    </lineage>
</organism>
<evidence type="ECO:0000313" key="3">
    <source>
        <dbReference type="Proteomes" id="UP000007463"/>
    </source>
</evidence>
<reference evidence="2 3" key="1">
    <citation type="journal article" date="2011" name="Stand. Genomic Sci.">
        <title>Complete genome sequence of the gliding freshwater bacterium Fluviicola taffensis type strain (RW262).</title>
        <authorList>
            <person name="Woyke T."/>
            <person name="Chertkov O."/>
            <person name="Lapidus A."/>
            <person name="Nolan M."/>
            <person name="Lucas S."/>
            <person name="Del Rio T.G."/>
            <person name="Tice H."/>
            <person name="Cheng J.F."/>
            <person name="Tapia R."/>
            <person name="Han C."/>
            <person name="Goodwin L."/>
            <person name="Pitluck S."/>
            <person name="Liolios K."/>
            <person name="Pagani I."/>
            <person name="Ivanova N."/>
            <person name="Huntemann M."/>
            <person name="Mavromatis K."/>
            <person name="Mikhailova N."/>
            <person name="Pati A."/>
            <person name="Chen A."/>
            <person name="Palaniappan K."/>
            <person name="Land M."/>
            <person name="Hauser L."/>
            <person name="Brambilla E.M."/>
            <person name="Rohde M."/>
            <person name="Mwirichia R."/>
            <person name="Sikorski J."/>
            <person name="Tindall B.J."/>
            <person name="Goker M."/>
            <person name="Bristow J."/>
            <person name="Eisen J.A."/>
            <person name="Markowitz V."/>
            <person name="Hugenholtz P."/>
            <person name="Klenk H.P."/>
            <person name="Kyrpides N.C."/>
        </authorList>
    </citation>
    <scope>NUCLEOTIDE SEQUENCE [LARGE SCALE GENOMIC DNA]</scope>
    <source>
        <strain evidence="3">DSM 16823 / RW262 / RW262</strain>
    </source>
</reference>
<sequence length="415" mass="46868" precursor="true">MVLLHPMKNHFVSLLVTILTATSFYAQKISLTPGTYSAYLQLNETTQLPVHLTVEKKQKRLLLVVHNAEERIELTNGIRKGDTTILPFPNFDSELRFITDKKKEIRGFWFNYNKGTNYKVPFFANLNQKPPKKASPSGDLNGKWETHFSPKTADEESALGIIAQKENHITGTFRTETGDYRFLEGFIEGSKFYLSAFDGSHAFLINGTLKDQKAQGNFYSGKHYSTNFVASYNPNYELRNPDSITVIKTTDKAFGFELKKVDGSTYVFPNNETRGKVVIVQIMGTWCPNCMDETNYYKELYDKYHSKGLEIISIGYEAADSFEEQAKKILTLKQRKSLEFIFLVGGKASKGIASNQFKMLNEVISFPTSIYIGRDGEVKRIHTGFNGPGTGDVYIEYVEKTNALIESLLGISGSK</sequence>
<dbReference type="InterPro" id="IPR013740">
    <property type="entry name" value="Redoxin"/>
</dbReference>
<dbReference type="eggNOG" id="COG1225">
    <property type="taxonomic scope" value="Bacteria"/>
</dbReference>
<feature type="domain" description="Thioredoxin" evidence="1">
    <location>
        <begin position="247"/>
        <end position="403"/>
    </location>
</feature>
<dbReference type="PANTHER" id="PTHR42852:SF17">
    <property type="entry name" value="THIOREDOXIN-LIKE PROTEIN HI_1115"/>
    <property type="match status" value="1"/>
</dbReference>
<dbReference type="SUPFAM" id="SSF52833">
    <property type="entry name" value="Thioredoxin-like"/>
    <property type="match status" value="1"/>
</dbReference>
<name>F2IF62_FLUTR</name>
<dbReference type="STRING" id="755732.Fluta_1543"/>
<evidence type="ECO:0000313" key="2">
    <source>
        <dbReference type="EMBL" id="AEA43536.1"/>
    </source>
</evidence>
<dbReference type="EMBL" id="CP002542">
    <property type="protein sequence ID" value="AEA43536.1"/>
    <property type="molecule type" value="Genomic_DNA"/>
</dbReference>
<dbReference type="AlphaFoldDB" id="F2IF62"/>
<dbReference type="PROSITE" id="PS51352">
    <property type="entry name" value="THIOREDOXIN_2"/>
    <property type="match status" value="1"/>
</dbReference>
<dbReference type="PANTHER" id="PTHR42852">
    <property type="entry name" value="THIOL:DISULFIDE INTERCHANGE PROTEIN DSBE"/>
    <property type="match status" value="1"/>
</dbReference>
<keyword evidence="3" id="KW-1185">Reference proteome</keyword>
<evidence type="ECO:0000259" key="1">
    <source>
        <dbReference type="PROSITE" id="PS51352"/>
    </source>
</evidence>
<dbReference type="KEGG" id="fte:Fluta_1543"/>